<dbReference type="InterPro" id="IPR013830">
    <property type="entry name" value="SGNH_hydro"/>
</dbReference>
<feature type="domain" description="SGNH hydrolase-type esterase" evidence="1">
    <location>
        <begin position="9"/>
        <end position="183"/>
    </location>
</feature>
<dbReference type="PANTHER" id="PTHR30383:SF5">
    <property type="entry name" value="SGNH HYDROLASE-TYPE ESTERASE DOMAIN-CONTAINING PROTEIN"/>
    <property type="match status" value="1"/>
</dbReference>
<dbReference type="InterPro" id="IPR036514">
    <property type="entry name" value="SGNH_hydro_sf"/>
</dbReference>
<name>A0ABS6APL2_9NOCA</name>
<comment type="caution">
    <text evidence="2">The sequence shown here is derived from an EMBL/GenBank/DDBJ whole genome shotgun (WGS) entry which is preliminary data.</text>
</comment>
<accession>A0ABS6APL2</accession>
<dbReference type="PANTHER" id="PTHR30383">
    <property type="entry name" value="THIOESTERASE 1/PROTEASE 1/LYSOPHOSPHOLIPASE L1"/>
    <property type="match status" value="1"/>
</dbReference>
<dbReference type="InterPro" id="IPR051532">
    <property type="entry name" value="Ester_Hydrolysis_Enzymes"/>
</dbReference>
<sequence>MIQDVRVCFVGDSLVAGVGDGQYLGWPGRLAVRSGAAGRPLTYYNLGIRRQTSADIAARWESECALRLPADTDARVVFSFGVNDTLIEDSRIRVSEADSVANLTAMLERAAERGWAALVVAPPPNIDDEHNSRIEALDARFTEVCAAQGVPYVRVHQPLRQNAAWMRACREADGYHPGATGYDEFAALIVPHWLLWMAEPGSALPVVR</sequence>
<gene>
    <name evidence="2" type="ORF">KO481_00230</name>
</gene>
<dbReference type="Proteomes" id="UP000733379">
    <property type="component" value="Unassembled WGS sequence"/>
</dbReference>
<reference evidence="2 3" key="1">
    <citation type="submission" date="2021-06" db="EMBL/GenBank/DDBJ databases">
        <title>Actinomycetes sequencing.</title>
        <authorList>
            <person name="Shan Q."/>
        </authorList>
    </citation>
    <scope>NUCLEOTIDE SEQUENCE [LARGE SCALE GENOMIC DNA]</scope>
    <source>
        <strain evidence="2 3">NEAU-G5</strain>
    </source>
</reference>
<evidence type="ECO:0000313" key="3">
    <source>
        <dbReference type="Proteomes" id="UP000733379"/>
    </source>
</evidence>
<dbReference type="Gene3D" id="3.40.50.1110">
    <property type="entry name" value="SGNH hydrolase"/>
    <property type="match status" value="1"/>
</dbReference>
<dbReference type="RefSeq" id="WP_215914901.1">
    <property type="nucleotide sequence ID" value="NZ_JAHKNI010000001.1"/>
</dbReference>
<organism evidence="2 3">
    <name type="scientific">Nocardia albiluteola</name>
    <dbReference type="NCBI Taxonomy" id="2842303"/>
    <lineage>
        <taxon>Bacteria</taxon>
        <taxon>Bacillati</taxon>
        <taxon>Actinomycetota</taxon>
        <taxon>Actinomycetes</taxon>
        <taxon>Mycobacteriales</taxon>
        <taxon>Nocardiaceae</taxon>
        <taxon>Nocardia</taxon>
    </lineage>
</organism>
<proteinExistence type="predicted"/>
<evidence type="ECO:0000313" key="2">
    <source>
        <dbReference type="EMBL" id="MBU3059961.1"/>
    </source>
</evidence>
<keyword evidence="3" id="KW-1185">Reference proteome</keyword>
<dbReference type="SUPFAM" id="SSF52266">
    <property type="entry name" value="SGNH hydrolase"/>
    <property type="match status" value="1"/>
</dbReference>
<dbReference type="EMBL" id="JAHKNI010000001">
    <property type="protein sequence ID" value="MBU3059961.1"/>
    <property type="molecule type" value="Genomic_DNA"/>
</dbReference>
<evidence type="ECO:0000259" key="1">
    <source>
        <dbReference type="Pfam" id="PF13472"/>
    </source>
</evidence>
<protein>
    <submittedName>
        <fullName evidence="2">G-D-S-L family lipolytic protein</fullName>
    </submittedName>
</protein>
<dbReference type="Pfam" id="PF13472">
    <property type="entry name" value="Lipase_GDSL_2"/>
    <property type="match status" value="1"/>
</dbReference>